<evidence type="ECO:0000256" key="1">
    <source>
        <dbReference type="SAM" id="MobiDB-lite"/>
    </source>
</evidence>
<organism evidence="3 4">
    <name type="scientific">Diploptera punctata</name>
    <name type="common">Pacific beetle cockroach</name>
    <dbReference type="NCBI Taxonomy" id="6984"/>
    <lineage>
        <taxon>Eukaryota</taxon>
        <taxon>Metazoa</taxon>
        <taxon>Ecdysozoa</taxon>
        <taxon>Arthropoda</taxon>
        <taxon>Hexapoda</taxon>
        <taxon>Insecta</taxon>
        <taxon>Pterygota</taxon>
        <taxon>Neoptera</taxon>
        <taxon>Polyneoptera</taxon>
        <taxon>Dictyoptera</taxon>
        <taxon>Blattodea</taxon>
        <taxon>Blaberoidea</taxon>
        <taxon>Blaberidae</taxon>
        <taxon>Diplopterinae</taxon>
        <taxon>Diploptera</taxon>
    </lineage>
</organism>
<feature type="non-terminal residue" evidence="3">
    <location>
        <position position="1"/>
    </location>
</feature>
<keyword evidence="2" id="KW-0812">Transmembrane</keyword>
<feature type="non-terminal residue" evidence="3">
    <location>
        <position position="193"/>
    </location>
</feature>
<dbReference type="PANTHER" id="PTHR35270">
    <property type="entry name" value="FUSELESS, ISOFORM A"/>
    <property type="match status" value="1"/>
</dbReference>
<dbReference type="Pfam" id="PF15993">
    <property type="entry name" value="Fuseless"/>
    <property type="match status" value="1"/>
</dbReference>
<evidence type="ECO:0000256" key="2">
    <source>
        <dbReference type="SAM" id="Phobius"/>
    </source>
</evidence>
<keyword evidence="2" id="KW-1133">Transmembrane helix</keyword>
<feature type="region of interest" description="Disordered" evidence="1">
    <location>
        <begin position="1"/>
        <end position="20"/>
    </location>
</feature>
<dbReference type="EMBL" id="JASPKZ010000038">
    <property type="protein sequence ID" value="KAJ9600994.1"/>
    <property type="molecule type" value="Genomic_DNA"/>
</dbReference>
<protein>
    <submittedName>
        <fullName evidence="3">Uncharacterized protein</fullName>
    </submittedName>
</protein>
<comment type="caution">
    <text evidence="3">The sequence shown here is derived from an EMBL/GenBank/DDBJ whole genome shotgun (WGS) entry which is preliminary data.</text>
</comment>
<proteinExistence type="predicted"/>
<feature type="transmembrane region" description="Helical" evidence="2">
    <location>
        <begin position="143"/>
        <end position="161"/>
    </location>
</feature>
<reference evidence="3" key="2">
    <citation type="submission" date="2023-05" db="EMBL/GenBank/DDBJ databases">
        <authorList>
            <person name="Fouks B."/>
        </authorList>
    </citation>
    <scope>NUCLEOTIDE SEQUENCE</scope>
    <source>
        <strain evidence="3">Stay&amp;Tobe</strain>
        <tissue evidence="3">Testes</tissue>
    </source>
</reference>
<dbReference type="PANTHER" id="PTHR35270:SF2">
    <property type="entry name" value="FUSELESS, ISOFORM A"/>
    <property type="match status" value="1"/>
</dbReference>
<dbReference type="Proteomes" id="UP001233999">
    <property type="component" value="Unassembled WGS sequence"/>
</dbReference>
<keyword evidence="2" id="KW-0472">Membrane</keyword>
<sequence>DNVKSGSPTQLIQDNKSPSSPDRTLIAVIKVDLEALATVDFFVSTLLVSPLVIGQWRGTWMLSEYYKVPCWASFLLGTILHLIFALFKDLLQELFSKKEKKFFSLKPVLLFVCCRVYTWVFGIACISHWKGAWEIMDKCAGKGVWSVVAVTLTSVGLLSLMKTLRNINASPFNINVDGLSPGFTFPTMFRTSV</sequence>
<keyword evidence="4" id="KW-1185">Reference proteome</keyword>
<feature type="transmembrane region" description="Helical" evidence="2">
    <location>
        <begin position="65"/>
        <end position="87"/>
    </location>
</feature>
<gene>
    <name evidence="3" type="ORF">L9F63_000832</name>
</gene>
<accession>A0AAD8AKZ2</accession>
<name>A0AAD8AKZ2_DIPPU</name>
<reference evidence="3" key="1">
    <citation type="journal article" date="2023" name="IScience">
        <title>Live-bearing cockroach genome reveals convergent evolutionary mechanisms linked to viviparity in insects and beyond.</title>
        <authorList>
            <person name="Fouks B."/>
            <person name="Harrison M.C."/>
            <person name="Mikhailova A.A."/>
            <person name="Marchal E."/>
            <person name="English S."/>
            <person name="Carruthers M."/>
            <person name="Jennings E.C."/>
            <person name="Chiamaka E.L."/>
            <person name="Frigard R.A."/>
            <person name="Pippel M."/>
            <person name="Attardo G.M."/>
            <person name="Benoit J.B."/>
            <person name="Bornberg-Bauer E."/>
            <person name="Tobe S.S."/>
        </authorList>
    </citation>
    <scope>NUCLEOTIDE SEQUENCE</scope>
    <source>
        <strain evidence="3">Stay&amp;Tobe</strain>
    </source>
</reference>
<evidence type="ECO:0000313" key="3">
    <source>
        <dbReference type="EMBL" id="KAJ9600994.1"/>
    </source>
</evidence>
<feature type="transmembrane region" description="Helical" evidence="2">
    <location>
        <begin position="108"/>
        <end position="131"/>
    </location>
</feature>
<dbReference type="AlphaFoldDB" id="A0AAD8AKZ2"/>
<dbReference type="InterPro" id="IPR032751">
    <property type="entry name" value="Fuseless"/>
</dbReference>
<feature type="transmembrane region" description="Helical" evidence="2">
    <location>
        <begin position="33"/>
        <end position="53"/>
    </location>
</feature>
<evidence type="ECO:0000313" key="4">
    <source>
        <dbReference type="Proteomes" id="UP001233999"/>
    </source>
</evidence>